<accession>A0A0C2NCY4</accession>
<evidence type="ECO:0000313" key="1">
    <source>
        <dbReference type="EMBL" id="KII74130.1"/>
    </source>
</evidence>
<dbReference type="EMBL" id="JWZT01000532">
    <property type="protein sequence ID" value="KII74130.1"/>
    <property type="molecule type" value="Genomic_DNA"/>
</dbReference>
<proteinExistence type="predicted"/>
<comment type="caution">
    <text evidence="1">The sequence shown here is derived from an EMBL/GenBank/DDBJ whole genome shotgun (WGS) entry which is preliminary data.</text>
</comment>
<dbReference type="Proteomes" id="UP000031668">
    <property type="component" value="Unassembled WGS sequence"/>
</dbReference>
<organism evidence="1 2">
    <name type="scientific">Thelohanellus kitauei</name>
    <name type="common">Myxosporean</name>
    <dbReference type="NCBI Taxonomy" id="669202"/>
    <lineage>
        <taxon>Eukaryota</taxon>
        <taxon>Metazoa</taxon>
        <taxon>Cnidaria</taxon>
        <taxon>Myxozoa</taxon>
        <taxon>Myxosporea</taxon>
        <taxon>Bivalvulida</taxon>
        <taxon>Platysporina</taxon>
        <taxon>Myxobolidae</taxon>
        <taxon>Thelohanellus</taxon>
    </lineage>
</organism>
<protein>
    <submittedName>
        <fullName evidence="1">Uncharacterized protein</fullName>
    </submittedName>
</protein>
<evidence type="ECO:0000313" key="2">
    <source>
        <dbReference type="Proteomes" id="UP000031668"/>
    </source>
</evidence>
<reference evidence="1 2" key="1">
    <citation type="journal article" date="2014" name="Genome Biol. Evol.">
        <title>The genome of the myxosporean Thelohanellus kitauei shows adaptations to nutrient acquisition within its fish host.</title>
        <authorList>
            <person name="Yang Y."/>
            <person name="Xiong J."/>
            <person name="Zhou Z."/>
            <person name="Huo F."/>
            <person name="Miao W."/>
            <person name="Ran C."/>
            <person name="Liu Y."/>
            <person name="Zhang J."/>
            <person name="Feng J."/>
            <person name="Wang M."/>
            <person name="Wang M."/>
            <person name="Wang L."/>
            <person name="Yao B."/>
        </authorList>
    </citation>
    <scope>NUCLEOTIDE SEQUENCE [LARGE SCALE GENOMIC DNA]</scope>
    <source>
        <strain evidence="1">Wuqing</strain>
    </source>
</reference>
<keyword evidence="2" id="KW-1185">Reference proteome</keyword>
<name>A0A0C2NCY4_THEKT</name>
<sequence length="106" mass="12307">MTNLTEIVVESTLRVAGISKCHQDSIDFLLTTSGFLINCKIMDPELRPIEYTGDDELFWQQARLHVNDCEMMRTSIVDCIGTEFLQETEAFIKNRHRVPYRTLPQQ</sequence>
<dbReference type="AlphaFoldDB" id="A0A0C2NCY4"/>
<gene>
    <name evidence="1" type="ORF">RF11_09377</name>
</gene>